<dbReference type="EMBL" id="JAULSJ010000001">
    <property type="protein sequence ID" value="MDO3423398.1"/>
    <property type="molecule type" value="Genomic_DNA"/>
</dbReference>
<name>A0ABT8U198_9FLAO</name>
<gene>
    <name evidence="1" type="ORF">QWT87_00760</name>
</gene>
<dbReference type="RefSeq" id="WP_185205185.1">
    <property type="nucleotide sequence ID" value="NZ_JAULSJ010000001.1"/>
</dbReference>
<keyword evidence="2" id="KW-1185">Reference proteome</keyword>
<protein>
    <submittedName>
        <fullName evidence="1">Uncharacterized protein</fullName>
    </submittedName>
</protein>
<accession>A0ABT8U198</accession>
<evidence type="ECO:0000313" key="2">
    <source>
        <dbReference type="Proteomes" id="UP001168128"/>
    </source>
</evidence>
<organism evidence="1 2">
    <name type="scientific">Chryseobacterium urinae</name>
    <dbReference type="NCBI Taxonomy" id="3058400"/>
    <lineage>
        <taxon>Bacteria</taxon>
        <taxon>Pseudomonadati</taxon>
        <taxon>Bacteroidota</taxon>
        <taxon>Flavobacteriia</taxon>
        <taxon>Flavobacteriales</taxon>
        <taxon>Weeksellaceae</taxon>
        <taxon>Chryseobacterium group</taxon>
        <taxon>Chryseobacterium</taxon>
    </lineage>
</organism>
<sequence length="244" mass="28652">MNKFSNLLYFTLIFYFYGCGNSLSEWTIDELYAQKIEGTSKILYKYNAWGGLDSNANGFIILDSSEDFKINLKNELPFYFLSEIPNSSHIEGITHDCYGSCGESYNKTNPIYRPMKTENSVSNEINVITRIFQYRGYSEKDHALERYVFERFNETSDSLFFYNLNDVESLDGIHLDELKVKKGEIYLQENNKKEIKKIIIEDVKLNLKNKNIEQIRSIFLTPKYLTKNTEFSERGIFRQIILTK</sequence>
<evidence type="ECO:0000313" key="1">
    <source>
        <dbReference type="EMBL" id="MDO3423398.1"/>
    </source>
</evidence>
<dbReference type="Proteomes" id="UP001168128">
    <property type="component" value="Unassembled WGS sequence"/>
</dbReference>
<comment type="caution">
    <text evidence="1">The sequence shown here is derived from an EMBL/GenBank/DDBJ whole genome shotgun (WGS) entry which is preliminary data.</text>
</comment>
<reference evidence="1" key="1">
    <citation type="submission" date="2023-07" db="EMBL/GenBank/DDBJ databases">
        <title>AMR profile of multidrug- resistance Chryseobacterium gambrini related strain.</title>
        <authorList>
            <person name="Kirdat K."/>
            <person name="Bhatt A."/>
            <person name="Kuyare S."/>
            <person name="Yadav A."/>
        </authorList>
    </citation>
    <scope>NUCLEOTIDE SEQUENCE</scope>
    <source>
        <strain evidence="1">APV-1</strain>
    </source>
</reference>
<proteinExistence type="predicted"/>